<gene>
    <name evidence="1" type="primary">Contig13185.g14066</name>
    <name evidence="1" type="ORF">STYLEM_5654</name>
</gene>
<evidence type="ECO:0000313" key="1">
    <source>
        <dbReference type="EMBL" id="CDW76693.1"/>
    </source>
</evidence>
<sequence length="615" mass="72209">MESKFKTLNQKQNDNVCSQNQFIRTGLLKDLSLSPARHLASSLSLPTLGPVGFGMTLPTQSVIKLPAIDPLLQSAGLQTINANPLNAAGNPINPPPVPLIPPSLFSSVPSLPELRNPLFSDQYWRGGKYGWLGGDYLRGGDYYRGDFARGRGIHGLLPGELNDPEKIKKALYRHDLIHQMDDNKLRRYDRYNKSRLENELEEERLRRERGYLDNGYGYDIGERRRRIMDNQERAARYLKEDWHRRDEDRYKYKSFRKGSEPVEAYWLGDPHHPHDSKYWKNAHGQPPDWWHKKYWSHPGWWNSKDPYPYPPVGGDPRHRDWWWYGDREGQWKEKGYWHQGKWVPIDVANHIQEKVGEEVKKLRHDMAKQEVDMQSQLNEMKKQGLNADFERQQALEGVKQLKEKLSDQQLTEDIRHQYMYNQLLDKVVEKDSMLKKSGDYQFPDISNPLNDAIKFKIPNSMNTPRFDDIKQISKPTKLYNDLHQSSVERVKTKVNMFDADYLNQVNSRRLDSLDRMDSKEKLSKDNLVNFLEQETSKSWINLHQDDVQNNLLNNDILRRDELPSISNYQTPLKVVDKFREFPNVDAIQDQYSKIRSPSTNNQKFVVMNYSSKKNL</sequence>
<accession>A0A078A337</accession>
<dbReference type="EMBL" id="CCKQ01005454">
    <property type="protein sequence ID" value="CDW76693.1"/>
    <property type="molecule type" value="Genomic_DNA"/>
</dbReference>
<organism evidence="1 2">
    <name type="scientific">Stylonychia lemnae</name>
    <name type="common">Ciliate</name>
    <dbReference type="NCBI Taxonomy" id="5949"/>
    <lineage>
        <taxon>Eukaryota</taxon>
        <taxon>Sar</taxon>
        <taxon>Alveolata</taxon>
        <taxon>Ciliophora</taxon>
        <taxon>Intramacronucleata</taxon>
        <taxon>Spirotrichea</taxon>
        <taxon>Stichotrichia</taxon>
        <taxon>Sporadotrichida</taxon>
        <taxon>Oxytrichidae</taxon>
        <taxon>Stylonychinae</taxon>
        <taxon>Stylonychia</taxon>
    </lineage>
</organism>
<dbReference type="OrthoDB" id="327256at2759"/>
<dbReference type="Proteomes" id="UP000039865">
    <property type="component" value="Unassembled WGS sequence"/>
</dbReference>
<dbReference type="InParanoid" id="A0A078A337"/>
<reference evidence="1 2" key="1">
    <citation type="submission" date="2014-06" db="EMBL/GenBank/DDBJ databases">
        <authorList>
            <person name="Swart Estienne"/>
        </authorList>
    </citation>
    <scope>NUCLEOTIDE SEQUENCE [LARGE SCALE GENOMIC DNA]</scope>
    <source>
        <strain evidence="1 2">130c</strain>
    </source>
</reference>
<protein>
    <submittedName>
        <fullName evidence="1">Uncharacterized protein</fullName>
    </submittedName>
</protein>
<keyword evidence="2" id="KW-1185">Reference proteome</keyword>
<proteinExistence type="predicted"/>
<dbReference type="AlphaFoldDB" id="A0A078A337"/>
<name>A0A078A337_STYLE</name>
<evidence type="ECO:0000313" key="2">
    <source>
        <dbReference type="Proteomes" id="UP000039865"/>
    </source>
</evidence>